<evidence type="ECO:0000256" key="1">
    <source>
        <dbReference type="SAM" id="MobiDB-lite"/>
    </source>
</evidence>
<dbReference type="PATRIC" id="fig|1317121.7.peg.1751"/>
<dbReference type="OrthoDB" id="7488837at2"/>
<feature type="domain" description="Plasmid replication protein C C-terminal" evidence="3">
    <location>
        <begin position="329"/>
        <end position="431"/>
    </location>
</feature>
<dbReference type="AlphaFoldDB" id="A0A0L1JJS9"/>
<protein>
    <submittedName>
        <fullName evidence="4">Replication protein C</fullName>
    </submittedName>
</protein>
<feature type="compositionally biased region" description="Low complexity" evidence="1">
    <location>
        <begin position="241"/>
        <end position="254"/>
    </location>
</feature>
<keyword evidence="5" id="KW-1185">Reference proteome</keyword>
<comment type="caution">
    <text evidence="4">The sequence shown here is derived from an EMBL/GenBank/DDBJ whole genome shotgun (WGS) entry which is preliminary data.</text>
</comment>
<feature type="region of interest" description="Disordered" evidence="1">
    <location>
        <begin position="290"/>
        <end position="323"/>
    </location>
</feature>
<accession>A0A0L1JJS9</accession>
<feature type="compositionally biased region" description="Polar residues" evidence="1">
    <location>
        <begin position="311"/>
        <end position="320"/>
    </location>
</feature>
<dbReference type="Pfam" id="PF11800">
    <property type="entry name" value="RP-C_C"/>
    <property type="match status" value="1"/>
</dbReference>
<name>A0A0L1JJS9_9RHOB</name>
<dbReference type="STRING" id="1317121.ATO11_19950"/>
<feature type="region of interest" description="Disordered" evidence="1">
    <location>
        <begin position="237"/>
        <end position="260"/>
    </location>
</feature>
<proteinExistence type="predicted"/>
<reference evidence="4 5" key="1">
    <citation type="journal article" date="2015" name="Int. J. Syst. Evol. Microbiol.">
        <title>Aestuariivita atlantica sp. nov., isolated from deep sea sediment of the Atlantic Ocean.</title>
        <authorList>
            <person name="Li G."/>
            <person name="Lai Q."/>
            <person name="Du Y."/>
            <person name="Liu X."/>
            <person name="Sun F."/>
            <person name="Shao Z."/>
        </authorList>
    </citation>
    <scope>NUCLEOTIDE SEQUENCE [LARGE SCALE GENOMIC DNA]</scope>
    <source>
        <strain evidence="4 5">22II-S11-z3</strain>
    </source>
</reference>
<dbReference type="RefSeq" id="WP_050532666.1">
    <property type="nucleotide sequence ID" value="NZ_AQQZ01000021.1"/>
</dbReference>
<dbReference type="InterPro" id="IPR005090">
    <property type="entry name" value="RepC_N"/>
</dbReference>
<feature type="domain" description="Plasmid replication protein C N-terminal" evidence="2">
    <location>
        <begin position="7"/>
        <end position="178"/>
    </location>
</feature>
<dbReference type="NCBIfam" id="NF040974">
    <property type="entry name" value="RepABC_RepC"/>
    <property type="match status" value="1"/>
</dbReference>
<sequence>MTQSGWRKPTPGLLQAERFAEVGERLSIPKSQAIVAVKKVAATIGLKSQDLLLLDTFGAVTQAQDWEEGRRPIVWASNHFLMEQTGFSLATLRRHVRRLCEVGVISMKDSPNGKRWGRRDEDGVIVEAYGFDLSPLAARAEEFEALYAHLQAERSACASLRNAITVTRRMIRAKIEKALEAGLRGPWRDLEETFDGLLKGLPRRSERAEGLESYLSRIKAFLVSVEQAFEAAFDWPDRSDASSAGSADSEASKSQYMTPTSLEIETHILTTNEPNPVKSNRFETKHVAGLAREGQGAEPVESTEEVDLDINWSTHSQNGASKRGSDVDIPMLMASCPHFAEMARAMGGYLRDWNDVHRAAANLRPIVGISEDAWNVANKVLGPAAAAASIALILDKSTTGEVKSPGGYLRGLVERAQVGELHLDRSFYGRLGGLAT</sequence>
<dbReference type="EMBL" id="AQQZ01000021">
    <property type="protein sequence ID" value="KNG91967.1"/>
    <property type="molecule type" value="Genomic_DNA"/>
</dbReference>
<dbReference type="Pfam" id="PF03428">
    <property type="entry name" value="RP-C"/>
    <property type="match status" value="1"/>
</dbReference>
<evidence type="ECO:0000313" key="5">
    <source>
        <dbReference type="Proteomes" id="UP000036938"/>
    </source>
</evidence>
<evidence type="ECO:0000259" key="3">
    <source>
        <dbReference type="Pfam" id="PF11800"/>
    </source>
</evidence>
<gene>
    <name evidence="4" type="ORF">ATO11_19950</name>
</gene>
<dbReference type="InterPro" id="IPR047611">
    <property type="entry name" value="RepABC_RepC"/>
</dbReference>
<evidence type="ECO:0000313" key="4">
    <source>
        <dbReference type="EMBL" id="KNG91967.1"/>
    </source>
</evidence>
<dbReference type="Proteomes" id="UP000036938">
    <property type="component" value="Unassembled WGS sequence"/>
</dbReference>
<evidence type="ECO:0000259" key="2">
    <source>
        <dbReference type="Pfam" id="PF03428"/>
    </source>
</evidence>
<dbReference type="InterPro" id="IPR021760">
    <property type="entry name" value="RepC_C"/>
</dbReference>
<organism evidence="4 5">
    <name type="scientific">Pseudaestuariivita atlantica</name>
    <dbReference type="NCBI Taxonomy" id="1317121"/>
    <lineage>
        <taxon>Bacteria</taxon>
        <taxon>Pseudomonadati</taxon>
        <taxon>Pseudomonadota</taxon>
        <taxon>Alphaproteobacteria</taxon>
        <taxon>Rhodobacterales</taxon>
        <taxon>Paracoccaceae</taxon>
        <taxon>Pseudaestuariivita</taxon>
    </lineage>
</organism>